<comment type="subcellular location">
    <subcellularLocation>
        <location evidence="2">Cytoplasm</location>
    </subcellularLocation>
</comment>
<dbReference type="GO" id="GO:0015031">
    <property type="term" value="P:protein transport"/>
    <property type="evidence" value="ECO:0007669"/>
    <property type="project" value="InterPro"/>
</dbReference>
<dbReference type="AlphaFoldDB" id="A0A913XNJ2"/>
<dbReference type="OMA" id="FETKAKM"/>
<dbReference type="PANTHER" id="PTHR11787">
    <property type="entry name" value="RAB GDP-DISSOCIATION INHIBITOR"/>
    <property type="match status" value="1"/>
</dbReference>
<dbReference type="GO" id="GO:0016192">
    <property type="term" value="P:vesicle-mediated transport"/>
    <property type="evidence" value="ECO:0007669"/>
    <property type="project" value="TreeGrafter"/>
</dbReference>
<dbReference type="FunFam" id="1.10.405.10:FF:000001">
    <property type="entry name" value="Rab GDP dissociation inhibitor"/>
    <property type="match status" value="1"/>
</dbReference>
<dbReference type="PRINTS" id="PR00891">
    <property type="entry name" value="RABGDIREP"/>
</dbReference>
<keyword evidence="2" id="KW-0963">Cytoplasm</keyword>
<comment type="function">
    <text evidence="2">Regulates the GDP/GTP exchange reaction of most RAB proteins by inhibiting the dissociation of GDP from them, and the subsequent binding of GTP.</text>
</comment>
<dbReference type="Gene3D" id="3.30.519.10">
    <property type="entry name" value="Guanine Nucleotide Dissociation Inhibitor, domain 2"/>
    <property type="match status" value="1"/>
</dbReference>
<dbReference type="PANTHER" id="PTHR11787:SF8">
    <property type="entry name" value="RAB GDP DISSOCIATION INHIBITOR"/>
    <property type="match status" value="1"/>
</dbReference>
<protein>
    <recommendedName>
        <fullName evidence="2">Rab GDP dissociation inhibitor</fullName>
    </recommendedName>
</protein>
<evidence type="ECO:0000256" key="1">
    <source>
        <dbReference type="ARBA" id="ARBA00005593"/>
    </source>
</evidence>
<dbReference type="InterPro" id="IPR000806">
    <property type="entry name" value="RabGDI"/>
</dbReference>
<dbReference type="GO" id="GO:0005093">
    <property type="term" value="F:Rab GDP-dissociation inhibitor activity"/>
    <property type="evidence" value="ECO:0007669"/>
    <property type="project" value="InterPro"/>
</dbReference>
<comment type="similarity">
    <text evidence="1 2">Belongs to the Rab GDI family.</text>
</comment>
<dbReference type="Gene3D" id="1.10.405.10">
    <property type="entry name" value="Guanine Nucleotide Dissociation Inhibitor, domain 1"/>
    <property type="match status" value="1"/>
</dbReference>
<dbReference type="Gene3D" id="3.50.50.60">
    <property type="entry name" value="FAD/NAD(P)-binding domain"/>
    <property type="match status" value="1"/>
</dbReference>
<evidence type="ECO:0000313" key="3">
    <source>
        <dbReference type="EnsemblMetazoa" id="XP_020907196.1"/>
    </source>
</evidence>
<dbReference type="SUPFAM" id="SSF51905">
    <property type="entry name" value="FAD/NAD(P)-binding domain"/>
    <property type="match status" value="2"/>
</dbReference>
<dbReference type="RefSeq" id="XP_020907196.1">
    <property type="nucleotide sequence ID" value="XM_021051537.2"/>
</dbReference>
<organism evidence="3 4">
    <name type="scientific">Exaiptasia diaphana</name>
    <name type="common">Tropical sea anemone</name>
    <name type="synonym">Aiptasia pulchella</name>
    <dbReference type="NCBI Taxonomy" id="2652724"/>
    <lineage>
        <taxon>Eukaryota</taxon>
        <taxon>Metazoa</taxon>
        <taxon>Cnidaria</taxon>
        <taxon>Anthozoa</taxon>
        <taxon>Hexacorallia</taxon>
        <taxon>Actiniaria</taxon>
        <taxon>Aiptasiidae</taxon>
        <taxon>Exaiptasia</taxon>
    </lineage>
</organism>
<dbReference type="InterPro" id="IPR036188">
    <property type="entry name" value="FAD/NAD-bd_sf"/>
</dbReference>
<dbReference type="PRINTS" id="PR00892">
    <property type="entry name" value="RABGDI"/>
</dbReference>
<dbReference type="OrthoDB" id="9446342at2759"/>
<name>A0A913XNJ2_EXADI</name>
<dbReference type="GeneID" id="110245277"/>
<dbReference type="GO" id="GO:0005737">
    <property type="term" value="C:cytoplasm"/>
    <property type="evidence" value="ECO:0007669"/>
    <property type="project" value="UniProtKB-SubCell"/>
</dbReference>
<evidence type="ECO:0000256" key="2">
    <source>
        <dbReference type="RuleBase" id="RU363124"/>
    </source>
</evidence>
<proteinExistence type="inferred from homology"/>
<sequence>MDEEYDVIVLGTGLKECILSGLLSVDGKKVLHMDRESYYGGTTASLQLKQLLEKFGKNIEEEKKQQGDKFKSLYGDRENDWNVDLVPKFIMARGELVKMLIHSGVTKYLEFKSIKGSYVLKKDTVYKVPANDKEALASSLMGIFEKRRFKNFLLFAADFDVNDPSTWKGVDPKKTTMDEVYKKFGLDVNTADFTGHALALHRDESYKQQPCEQSLVKIKLYCDSLASYGTSPYLYPLYGLGELPQGFARLSAIYGGTYMLNKPIEKIVYDDEGRVVGVTSEGETAKAKMVIGDPSYFSDKVKKVGQVVRAICIMNHPINNTKDIESVQIIIPQNQVGRKHDIYVAMVSYDCNIAPKGKYVAFVSTTVETANPESELKPGLDLLGVVQEKFVFVEDLFEPTDDGAKSQTFITKSSDATTHFETACDDIKDVYQRCTGKEFDFSKVKTEENNE</sequence>
<dbReference type="GO" id="GO:0005096">
    <property type="term" value="F:GTPase activator activity"/>
    <property type="evidence" value="ECO:0007669"/>
    <property type="project" value="UniProtKB-KW"/>
</dbReference>
<dbReference type="InterPro" id="IPR018203">
    <property type="entry name" value="GDP_dissociation_inhibitor"/>
</dbReference>
<accession>A0A913XNJ2</accession>
<dbReference type="Proteomes" id="UP000887567">
    <property type="component" value="Unplaced"/>
</dbReference>
<dbReference type="EnsemblMetazoa" id="XM_021051537.2">
    <property type="protein sequence ID" value="XP_020907196.1"/>
    <property type="gene ID" value="LOC110245277"/>
</dbReference>
<evidence type="ECO:0000313" key="4">
    <source>
        <dbReference type="Proteomes" id="UP000887567"/>
    </source>
</evidence>
<dbReference type="KEGG" id="epa:110245277"/>
<dbReference type="GO" id="GO:0007264">
    <property type="term" value="P:small GTPase-mediated signal transduction"/>
    <property type="evidence" value="ECO:0007669"/>
    <property type="project" value="InterPro"/>
</dbReference>
<reference evidence="3" key="1">
    <citation type="submission" date="2022-11" db="UniProtKB">
        <authorList>
            <consortium name="EnsemblMetazoa"/>
        </authorList>
    </citation>
    <scope>IDENTIFICATION</scope>
</reference>
<dbReference type="Pfam" id="PF00996">
    <property type="entry name" value="GDI"/>
    <property type="match status" value="1"/>
</dbReference>
<keyword evidence="2" id="KW-0343">GTPase activation</keyword>
<keyword evidence="4" id="KW-1185">Reference proteome</keyword>